<name>A0AAD5P9F4_9FUNG</name>
<dbReference type="SUPFAM" id="SSF81383">
    <property type="entry name" value="F-box domain"/>
    <property type="match status" value="1"/>
</dbReference>
<feature type="domain" description="F-box" evidence="1">
    <location>
        <begin position="7"/>
        <end position="54"/>
    </location>
</feature>
<gene>
    <name evidence="2" type="ORF">BDA99DRAFT_522684</name>
</gene>
<dbReference type="Pfam" id="PF00646">
    <property type="entry name" value="F-box"/>
    <property type="match status" value="1"/>
</dbReference>
<dbReference type="InterPro" id="IPR001810">
    <property type="entry name" value="F-box_dom"/>
</dbReference>
<dbReference type="InterPro" id="IPR036047">
    <property type="entry name" value="F-box-like_dom_sf"/>
</dbReference>
<dbReference type="PROSITE" id="PS50181">
    <property type="entry name" value="FBOX"/>
    <property type="match status" value="1"/>
</dbReference>
<dbReference type="EMBL" id="JAIXMP010000032">
    <property type="protein sequence ID" value="KAI9250506.1"/>
    <property type="molecule type" value="Genomic_DNA"/>
</dbReference>
<evidence type="ECO:0000313" key="2">
    <source>
        <dbReference type="EMBL" id="KAI9250506.1"/>
    </source>
</evidence>
<dbReference type="Proteomes" id="UP001209540">
    <property type="component" value="Unassembled WGS sequence"/>
</dbReference>
<reference evidence="2" key="2">
    <citation type="submission" date="2023-02" db="EMBL/GenBank/DDBJ databases">
        <authorList>
            <consortium name="DOE Joint Genome Institute"/>
            <person name="Mondo S.J."/>
            <person name="Chang Y."/>
            <person name="Wang Y."/>
            <person name="Ahrendt S."/>
            <person name="Andreopoulos W."/>
            <person name="Barry K."/>
            <person name="Beard J."/>
            <person name="Benny G.L."/>
            <person name="Blankenship S."/>
            <person name="Bonito G."/>
            <person name="Cuomo C."/>
            <person name="Desiro A."/>
            <person name="Gervers K.A."/>
            <person name="Hundley H."/>
            <person name="Kuo A."/>
            <person name="LaButti K."/>
            <person name="Lang B.F."/>
            <person name="Lipzen A."/>
            <person name="O'Donnell K."/>
            <person name="Pangilinan J."/>
            <person name="Reynolds N."/>
            <person name="Sandor L."/>
            <person name="Smith M.W."/>
            <person name="Tsang A."/>
            <person name="Grigoriev I.V."/>
            <person name="Stajich J.E."/>
            <person name="Spatafora J.W."/>
        </authorList>
    </citation>
    <scope>NUCLEOTIDE SEQUENCE</scope>
    <source>
        <strain evidence="2">RSA 2281</strain>
    </source>
</reference>
<organism evidence="2 3">
    <name type="scientific">Phascolomyces articulosus</name>
    <dbReference type="NCBI Taxonomy" id="60185"/>
    <lineage>
        <taxon>Eukaryota</taxon>
        <taxon>Fungi</taxon>
        <taxon>Fungi incertae sedis</taxon>
        <taxon>Mucoromycota</taxon>
        <taxon>Mucoromycotina</taxon>
        <taxon>Mucoromycetes</taxon>
        <taxon>Mucorales</taxon>
        <taxon>Lichtheimiaceae</taxon>
        <taxon>Phascolomyces</taxon>
    </lineage>
</organism>
<dbReference type="Gene3D" id="1.20.1280.50">
    <property type="match status" value="1"/>
</dbReference>
<comment type="caution">
    <text evidence="2">The sequence shown here is derived from an EMBL/GenBank/DDBJ whole genome shotgun (WGS) entry which is preliminary data.</text>
</comment>
<evidence type="ECO:0000313" key="3">
    <source>
        <dbReference type="Proteomes" id="UP001209540"/>
    </source>
</evidence>
<sequence>MVQDLFVKILPTLPTEVHNEIFQYLSFQERWQMAQVCQSWRYTVLNWQPQWKSLPIHHHCSIVPDMLPYAPFIESGSVKKIRVHYFNHSYLSNTLYFIYKHQFHLISKGWFRITKVEG</sequence>
<keyword evidence="3" id="KW-1185">Reference proteome</keyword>
<proteinExistence type="predicted"/>
<dbReference type="AlphaFoldDB" id="A0AAD5P9F4"/>
<protein>
    <recommendedName>
        <fullName evidence="1">F-box domain-containing protein</fullName>
    </recommendedName>
</protein>
<reference evidence="2" key="1">
    <citation type="journal article" date="2022" name="IScience">
        <title>Evolution of zygomycete secretomes and the origins of terrestrial fungal ecologies.</title>
        <authorList>
            <person name="Chang Y."/>
            <person name="Wang Y."/>
            <person name="Mondo S."/>
            <person name="Ahrendt S."/>
            <person name="Andreopoulos W."/>
            <person name="Barry K."/>
            <person name="Beard J."/>
            <person name="Benny G.L."/>
            <person name="Blankenship S."/>
            <person name="Bonito G."/>
            <person name="Cuomo C."/>
            <person name="Desiro A."/>
            <person name="Gervers K.A."/>
            <person name="Hundley H."/>
            <person name="Kuo A."/>
            <person name="LaButti K."/>
            <person name="Lang B.F."/>
            <person name="Lipzen A."/>
            <person name="O'Donnell K."/>
            <person name="Pangilinan J."/>
            <person name="Reynolds N."/>
            <person name="Sandor L."/>
            <person name="Smith M.E."/>
            <person name="Tsang A."/>
            <person name="Grigoriev I.V."/>
            <person name="Stajich J.E."/>
            <person name="Spatafora J.W."/>
        </authorList>
    </citation>
    <scope>NUCLEOTIDE SEQUENCE</scope>
    <source>
        <strain evidence="2">RSA 2281</strain>
    </source>
</reference>
<accession>A0AAD5P9F4</accession>
<evidence type="ECO:0000259" key="1">
    <source>
        <dbReference type="PROSITE" id="PS50181"/>
    </source>
</evidence>
<dbReference type="SMART" id="SM00256">
    <property type="entry name" value="FBOX"/>
    <property type="match status" value="1"/>
</dbReference>